<dbReference type="AlphaFoldDB" id="A0A8T1YFP5"/>
<dbReference type="EMBL" id="JAEFBJ010000012">
    <property type="protein sequence ID" value="KAG7544967.1"/>
    <property type="molecule type" value="Genomic_DNA"/>
</dbReference>
<evidence type="ECO:0008006" key="4">
    <source>
        <dbReference type="Google" id="ProtNLM"/>
    </source>
</evidence>
<sequence length="112" mass="12422">MLRAPATSVATASVTYLQVVFLPRLIALLVGRVCLLVCGMCLGFCWWFVSALPFHGVSGLSFHSVSSSYKSRMVQFTHLFGFPPVLLEGWFGRLRFAVQQDPLSLVSRVILD</sequence>
<proteinExistence type="predicted"/>
<feature type="transmembrane region" description="Helical" evidence="1">
    <location>
        <begin position="25"/>
        <end position="49"/>
    </location>
</feature>
<organism evidence="2 3">
    <name type="scientific">Arabidopsis suecica</name>
    <name type="common">Swedish thale-cress</name>
    <name type="synonym">Cardaminopsis suecica</name>
    <dbReference type="NCBI Taxonomy" id="45249"/>
    <lineage>
        <taxon>Eukaryota</taxon>
        <taxon>Viridiplantae</taxon>
        <taxon>Streptophyta</taxon>
        <taxon>Embryophyta</taxon>
        <taxon>Tracheophyta</taxon>
        <taxon>Spermatophyta</taxon>
        <taxon>Magnoliopsida</taxon>
        <taxon>eudicotyledons</taxon>
        <taxon>Gunneridae</taxon>
        <taxon>Pentapetalae</taxon>
        <taxon>rosids</taxon>
        <taxon>malvids</taxon>
        <taxon>Brassicales</taxon>
        <taxon>Brassicaceae</taxon>
        <taxon>Camelineae</taxon>
        <taxon>Arabidopsis</taxon>
    </lineage>
</organism>
<evidence type="ECO:0000313" key="2">
    <source>
        <dbReference type="EMBL" id="KAG7544967.1"/>
    </source>
</evidence>
<evidence type="ECO:0000256" key="1">
    <source>
        <dbReference type="SAM" id="Phobius"/>
    </source>
</evidence>
<keyword evidence="1" id="KW-0472">Membrane</keyword>
<name>A0A8T1YFP5_ARASU</name>
<keyword evidence="1" id="KW-1133">Transmembrane helix</keyword>
<protein>
    <recommendedName>
        <fullName evidence="4">Transmembrane protein</fullName>
    </recommendedName>
</protein>
<dbReference type="Proteomes" id="UP000694251">
    <property type="component" value="Chromosome 12"/>
</dbReference>
<keyword evidence="3" id="KW-1185">Reference proteome</keyword>
<keyword evidence="1" id="KW-0812">Transmembrane</keyword>
<accession>A0A8T1YFP5</accession>
<gene>
    <name evidence="2" type="ORF">ISN44_As12g005000</name>
</gene>
<comment type="caution">
    <text evidence="2">The sequence shown here is derived from an EMBL/GenBank/DDBJ whole genome shotgun (WGS) entry which is preliminary data.</text>
</comment>
<evidence type="ECO:0000313" key="3">
    <source>
        <dbReference type="Proteomes" id="UP000694251"/>
    </source>
</evidence>
<reference evidence="2 3" key="1">
    <citation type="submission" date="2020-12" db="EMBL/GenBank/DDBJ databases">
        <title>Concerted genomic and epigenomic changes stabilize Arabidopsis allopolyploids.</title>
        <authorList>
            <person name="Chen Z."/>
        </authorList>
    </citation>
    <scope>NUCLEOTIDE SEQUENCE [LARGE SCALE GENOMIC DNA]</scope>
    <source>
        <strain evidence="2">As9502</strain>
        <tissue evidence="2">Leaf</tissue>
    </source>
</reference>